<reference evidence="1 2" key="1">
    <citation type="submission" date="2019-09" db="EMBL/GenBank/DDBJ databases">
        <authorList>
            <person name="Chandra G."/>
            <person name="Truman W A."/>
        </authorList>
    </citation>
    <scope>NUCLEOTIDE SEQUENCE [LARGE SCALE GENOMIC DNA]</scope>
    <source>
        <strain evidence="1">PS631</strain>
    </source>
</reference>
<accession>A0A5E6PEE6</accession>
<gene>
    <name evidence="1" type="ORF">PS631_00208</name>
</gene>
<proteinExistence type="predicted"/>
<dbReference type="Pfam" id="PF10765">
    <property type="entry name" value="Phage_P22_NinX"/>
    <property type="match status" value="1"/>
</dbReference>
<dbReference type="EMBL" id="CABVHF010000001">
    <property type="protein sequence ID" value="VVM39547.1"/>
    <property type="molecule type" value="Genomic_DNA"/>
</dbReference>
<dbReference type="Proteomes" id="UP000399692">
    <property type="component" value="Unassembled WGS sequence"/>
</dbReference>
<protein>
    <recommendedName>
        <fullName evidence="3">DUF2591 domain-containing protein</fullName>
    </recommendedName>
</protein>
<dbReference type="RefSeq" id="WP_150568952.1">
    <property type="nucleotide sequence ID" value="NZ_CABVHF010000001.1"/>
</dbReference>
<dbReference type="InterPro" id="IPR019701">
    <property type="entry name" value="Phage_P22_NinX"/>
</dbReference>
<sequence>MTDLIEVKIADLAGEALGWAVGKAEGLELDLEAPIYGNGWRVFVTYRGEVIEHTNRFNPWEDWALGGALIEKYAAMVRGFPNQMYETLAIARVRIDGALAWRSGQTPLIALCRAIVATKLGDTVQVPKELLSPAER</sequence>
<dbReference type="OrthoDB" id="6902912at2"/>
<organism evidence="1 2">
    <name type="scientific">Pseudomonas fluorescens</name>
    <dbReference type="NCBI Taxonomy" id="294"/>
    <lineage>
        <taxon>Bacteria</taxon>
        <taxon>Pseudomonadati</taxon>
        <taxon>Pseudomonadota</taxon>
        <taxon>Gammaproteobacteria</taxon>
        <taxon>Pseudomonadales</taxon>
        <taxon>Pseudomonadaceae</taxon>
        <taxon>Pseudomonas</taxon>
    </lineage>
</organism>
<name>A0A5E6PEE6_PSEFL</name>
<evidence type="ECO:0000313" key="1">
    <source>
        <dbReference type="EMBL" id="VVM39547.1"/>
    </source>
</evidence>
<dbReference type="AlphaFoldDB" id="A0A5E6PEE6"/>
<evidence type="ECO:0008006" key="3">
    <source>
        <dbReference type="Google" id="ProtNLM"/>
    </source>
</evidence>
<evidence type="ECO:0000313" key="2">
    <source>
        <dbReference type="Proteomes" id="UP000399692"/>
    </source>
</evidence>